<accession>A0A1K1MFZ7</accession>
<dbReference type="GO" id="GO:0005886">
    <property type="term" value="C:plasma membrane"/>
    <property type="evidence" value="ECO:0007669"/>
    <property type="project" value="UniProtKB-SubCell"/>
</dbReference>
<dbReference type="RefSeq" id="WP_072305642.1">
    <property type="nucleotide sequence ID" value="NZ_FPJA01000004.1"/>
</dbReference>
<evidence type="ECO:0000313" key="8">
    <source>
        <dbReference type="EMBL" id="SFW22036.1"/>
    </source>
</evidence>
<protein>
    <submittedName>
        <fullName evidence="8">Chromate transporter</fullName>
    </submittedName>
</protein>
<dbReference type="AlphaFoldDB" id="A0A1K1MFZ7"/>
<keyword evidence="6 7" id="KW-0472">Membrane</keyword>
<dbReference type="Proteomes" id="UP000182958">
    <property type="component" value="Unassembled WGS sequence"/>
</dbReference>
<evidence type="ECO:0000313" key="9">
    <source>
        <dbReference type="Proteomes" id="UP000182958"/>
    </source>
</evidence>
<keyword evidence="3" id="KW-1003">Cell membrane</keyword>
<dbReference type="EMBL" id="FPJA01000004">
    <property type="protein sequence ID" value="SFW22036.1"/>
    <property type="molecule type" value="Genomic_DNA"/>
</dbReference>
<feature type="transmembrane region" description="Helical" evidence="7">
    <location>
        <begin position="169"/>
        <end position="189"/>
    </location>
</feature>
<comment type="similarity">
    <text evidence="2">Belongs to the chromate ion transporter (CHR) (TC 2.A.51) family.</text>
</comment>
<evidence type="ECO:0000256" key="3">
    <source>
        <dbReference type="ARBA" id="ARBA00022475"/>
    </source>
</evidence>
<dbReference type="InterPro" id="IPR003370">
    <property type="entry name" value="Chromate_transpt"/>
</dbReference>
<evidence type="ECO:0000256" key="5">
    <source>
        <dbReference type="ARBA" id="ARBA00022989"/>
    </source>
</evidence>
<evidence type="ECO:0000256" key="6">
    <source>
        <dbReference type="ARBA" id="ARBA00023136"/>
    </source>
</evidence>
<evidence type="ECO:0000256" key="7">
    <source>
        <dbReference type="SAM" id="Phobius"/>
    </source>
</evidence>
<keyword evidence="4 7" id="KW-0812">Transmembrane</keyword>
<comment type="subcellular location">
    <subcellularLocation>
        <location evidence="1">Cell membrane</location>
        <topology evidence="1">Multi-pass membrane protein</topology>
    </subcellularLocation>
</comment>
<dbReference type="GO" id="GO:0015109">
    <property type="term" value="F:chromate transmembrane transporter activity"/>
    <property type="evidence" value="ECO:0007669"/>
    <property type="project" value="InterPro"/>
</dbReference>
<reference evidence="9" key="1">
    <citation type="submission" date="2016-11" db="EMBL/GenBank/DDBJ databases">
        <authorList>
            <person name="Varghese N."/>
            <person name="Submissions S."/>
        </authorList>
    </citation>
    <scope>NUCLEOTIDE SEQUENCE [LARGE SCALE GENOMIC DNA]</scope>
    <source>
        <strain evidence="9">C3</strain>
    </source>
</reference>
<dbReference type="PANTHER" id="PTHR43663">
    <property type="entry name" value="CHROMATE TRANSPORT PROTEIN-RELATED"/>
    <property type="match status" value="1"/>
</dbReference>
<keyword evidence="5 7" id="KW-1133">Transmembrane helix</keyword>
<dbReference type="Pfam" id="PF02417">
    <property type="entry name" value="Chromate_transp"/>
    <property type="match status" value="1"/>
</dbReference>
<sequence>MIYLTLFWEFAKVGIFCVGGGYASMPLIQAAVVDTYRWMSLGEFVDIFTISQMTPGPIGINAATFAGMKIAGIPGAICATVGFCTPSLILGIVLANLFFKYGDIGPIRGILNGLRPAVVALIAAAGISFVVLALWNEETLPEDLTTIDPLGVIILLVSLAAVRKKIGVIKLLAATGVAGLVLGIIQQNLLG</sequence>
<feature type="transmembrane region" description="Helical" evidence="7">
    <location>
        <begin position="111"/>
        <end position="134"/>
    </location>
</feature>
<organism evidence="8 9">
    <name type="scientific">Selenomonas ruminantium</name>
    <dbReference type="NCBI Taxonomy" id="971"/>
    <lineage>
        <taxon>Bacteria</taxon>
        <taxon>Bacillati</taxon>
        <taxon>Bacillota</taxon>
        <taxon>Negativicutes</taxon>
        <taxon>Selenomonadales</taxon>
        <taxon>Selenomonadaceae</taxon>
        <taxon>Selenomonas</taxon>
    </lineage>
</organism>
<gene>
    <name evidence="8" type="ORF">SAMN02910323_0823</name>
</gene>
<dbReference type="PANTHER" id="PTHR43663:SF1">
    <property type="entry name" value="CHROMATE TRANSPORTER"/>
    <property type="match status" value="1"/>
</dbReference>
<feature type="transmembrane region" description="Helical" evidence="7">
    <location>
        <begin position="146"/>
        <end position="162"/>
    </location>
</feature>
<name>A0A1K1MFZ7_SELRU</name>
<feature type="transmembrane region" description="Helical" evidence="7">
    <location>
        <begin position="73"/>
        <end position="99"/>
    </location>
</feature>
<evidence type="ECO:0000256" key="1">
    <source>
        <dbReference type="ARBA" id="ARBA00004651"/>
    </source>
</evidence>
<proteinExistence type="inferred from homology"/>
<keyword evidence="9" id="KW-1185">Reference proteome</keyword>
<evidence type="ECO:0000256" key="4">
    <source>
        <dbReference type="ARBA" id="ARBA00022692"/>
    </source>
</evidence>
<dbReference type="InterPro" id="IPR052518">
    <property type="entry name" value="CHR_Transporter"/>
</dbReference>
<evidence type="ECO:0000256" key="2">
    <source>
        <dbReference type="ARBA" id="ARBA00005262"/>
    </source>
</evidence>